<dbReference type="Proteomes" id="UP000192356">
    <property type="component" value="Unassembled WGS sequence"/>
</dbReference>
<comment type="catalytic activity">
    <reaction evidence="8">
        <text>L-threonyl-[protein] + ATP = O-phospho-L-threonyl-[protein] + ADP + H(+)</text>
        <dbReference type="Rhea" id="RHEA:46608"/>
        <dbReference type="Rhea" id="RHEA-COMP:11060"/>
        <dbReference type="Rhea" id="RHEA-COMP:11605"/>
        <dbReference type="ChEBI" id="CHEBI:15378"/>
        <dbReference type="ChEBI" id="CHEBI:30013"/>
        <dbReference type="ChEBI" id="CHEBI:30616"/>
        <dbReference type="ChEBI" id="CHEBI:61977"/>
        <dbReference type="ChEBI" id="CHEBI:456216"/>
        <dbReference type="EC" id="2.7.11.22"/>
    </reaction>
</comment>
<accession>A0A1X0Q8J6</accession>
<dbReference type="CDD" id="cd07829">
    <property type="entry name" value="STKc_CDK_like"/>
    <property type="match status" value="1"/>
</dbReference>
<dbReference type="FunFam" id="3.30.200.20:FF:000375">
    <property type="entry name" value="Cell division related protein kinase 2"/>
    <property type="match status" value="1"/>
</dbReference>
<dbReference type="Gene3D" id="3.30.200.20">
    <property type="entry name" value="Phosphorylase Kinase, domain 1"/>
    <property type="match status" value="1"/>
</dbReference>
<protein>
    <recommendedName>
        <fullName evidence="2">cyclin-dependent kinase</fullName>
        <ecNumber evidence="2">2.7.11.22</ecNumber>
    </recommendedName>
</protein>
<dbReference type="InterPro" id="IPR008271">
    <property type="entry name" value="Ser/Thr_kinase_AS"/>
</dbReference>
<gene>
    <name evidence="13" type="primary">CDK1</name>
    <name evidence="13" type="ORF">HERIO_1987</name>
</gene>
<keyword evidence="7 10" id="KW-0067">ATP-binding</keyword>
<dbReference type="GO" id="GO:0010468">
    <property type="term" value="P:regulation of gene expression"/>
    <property type="evidence" value="ECO:0007669"/>
    <property type="project" value="TreeGrafter"/>
</dbReference>
<comment type="similarity">
    <text evidence="1">Belongs to the protein kinase superfamily. CMGC Ser/Thr protein kinase family. CDC2/CDKX subfamily.</text>
</comment>
<evidence type="ECO:0000259" key="12">
    <source>
        <dbReference type="PROSITE" id="PS50011"/>
    </source>
</evidence>
<dbReference type="PROSITE" id="PS50011">
    <property type="entry name" value="PROTEIN_KINASE_DOM"/>
    <property type="match status" value="1"/>
</dbReference>
<evidence type="ECO:0000256" key="3">
    <source>
        <dbReference type="ARBA" id="ARBA00022527"/>
    </source>
</evidence>
<dbReference type="EMBL" id="LVKB01000136">
    <property type="protein sequence ID" value="ORD96044.1"/>
    <property type="molecule type" value="Genomic_DNA"/>
</dbReference>
<dbReference type="InterPro" id="IPR017441">
    <property type="entry name" value="Protein_kinase_ATP_BS"/>
</dbReference>
<dbReference type="GO" id="GO:0005737">
    <property type="term" value="C:cytoplasm"/>
    <property type="evidence" value="ECO:0007669"/>
    <property type="project" value="TreeGrafter"/>
</dbReference>
<dbReference type="InterPro" id="IPR000719">
    <property type="entry name" value="Prot_kinase_dom"/>
</dbReference>
<evidence type="ECO:0000256" key="9">
    <source>
        <dbReference type="ARBA" id="ARBA00048367"/>
    </source>
</evidence>
<dbReference type="AlphaFoldDB" id="A0A1X0Q8J6"/>
<proteinExistence type="inferred from homology"/>
<dbReference type="VEuPathDB" id="MicrosporidiaDB:HERIO_1987"/>
<dbReference type="OrthoDB" id="1732493at2759"/>
<keyword evidence="6" id="KW-0418">Kinase</keyword>
<dbReference type="FunFam" id="1.10.510.10:FF:000611">
    <property type="entry name" value="CMGC family protein kinase"/>
    <property type="match status" value="1"/>
</dbReference>
<dbReference type="GO" id="GO:0005524">
    <property type="term" value="F:ATP binding"/>
    <property type="evidence" value="ECO:0007669"/>
    <property type="project" value="UniProtKB-UniRule"/>
</dbReference>
<dbReference type="GO" id="GO:0000082">
    <property type="term" value="P:G1/S transition of mitotic cell cycle"/>
    <property type="evidence" value="ECO:0007669"/>
    <property type="project" value="TreeGrafter"/>
</dbReference>
<evidence type="ECO:0000256" key="8">
    <source>
        <dbReference type="ARBA" id="ARBA00047811"/>
    </source>
</evidence>
<dbReference type="GO" id="GO:0010389">
    <property type="term" value="P:regulation of G2/M transition of mitotic cell cycle"/>
    <property type="evidence" value="ECO:0007669"/>
    <property type="project" value="TreeGrafter"/>
</dbReference>
<dbReference type="PANTHER" id="PTHR24056:SF550">
    <property type="entry name" value="CHROMOSOME UNDETERMINED SCAFFOLD_44, WHOLE GENOME SHOTGUN SEQUENCE"/>
    <property type="match status" value="1"/>
</dbReference>
<dbReference type="VEuPathDB" id="MicrosporidiaDB:A0H76_2129"/>
<dbReference type="PROSITE" id="PS00108">
    <property type="entry name" value="PROTEIN_KINASE_ST"/>
    <property type="match status" value="1"/>
</dbReference>
<name>A0A1X0Q8J6_9MICR</name>
<dbReference type="PROSITE" id="PS00107">
    <property type="entry name" value="PROTEIN_KINASE_ATP"/>
    <property type="match status" value="1"/>
</dbReference>
<comment type="caution">
    <text evidence="13">The sequence shown here is derived from an EMBL/GenBank/DDBJ whole genome shotgun (WGS) entry which is preliminary data.</text>
</comment>
<dbReference type="InterPro" id="IPR011009">
    <property type="entry name" value="Kinase-like_dom_sf"/>
</dbReference>
<keyword evidence="5 10" id="KW-0547">Nucleotide-binding</keyword>
<feature type="binding site" evidence="10">
    <location>
        <position position="36"/>
    </location>
    <ligand>
        <name>ATP</name>
        <dbReference type="ChEBI" id="CHEBI:30616"/>
    </ligand>
</feature>
<dbReference type="InterPro" id="IPR050108">
    <property type="entry name" value="CDK"/>
</dbReference>
<dbReference type="SUPFAM" id="SSF56112">
    <property type="entry name" value="Protein kinase-like (PK-like)"/>
    <property type="match status" value="1"/>
</dbReference>
<organism evidence="13 14">
    <name type="scientific">Hepatospora eriocheir</name>
    <dbReference type="NCBI Taxonomy" id="1081669"/>
    <lineage>
        <taxon>Eukaryota</taxon>
        <taxon>Fungi</taxon>
        <taxon>Fungi incertae sedis</taxon>
        <taxon>Microsporidia</taxon>
        <taxon>Hepatosporidae</taxon>
        <taxon>Hepatospora</taxon>
    </lineage>
</organism>
<evidence type="ECO:0000256" key="4">
    <source>
        <dbReference type="ARBA" id="ARBA00022679"/>
    </source>
</evidence>
<evidence type="ECO:0000256" key="1">
    <source>
        <dbReference type="ARBA" id="ARBA00006485"/>
    </source>
</evidence>
<dbReference type="Gene3D" id="1.10.510.10">
    <property type="entry name" value="Transferase(Phosphotransferase) domain 1"/>
    <property type="match status" value="1"/>
</dbReference>
<keyword evidence="3 11" id="KW-0723">Serine/threonine-protein kinase</keyword>
<dbReference type="GO" id="GO:0030332">
    <property type="term" value="F:cyclin binding"/>
    <property type="evidence" value="ECO:0007669"/>
    <property type="project" value="TreeGrafter"/>
</dbReference>
<keyword evidence="4" id="KW-0808">Transferase</keyword>
<evidence type="ECO:0000256" key="6">
    <source>
        <dbReference type="ARBA" id="ARBA00022777"/>
    </source>
</evidence>
<dbReference type="GO" id="GO:0000307">
    <property type="term" value="C:cyclin-dependent protein kinase holoenzyme complex"/>
    <property type="evidence" value="ECO:0007669"/>
    <property type="project" value="TreeGrafter"/>
</dbReference>
<evidence type="ECO:0000256" key="5">
    <source>
        <dbReference type="ARBA" id="ARBA00022741"/>
    </source>
</evidence>
<evidence type="ECO:0000256" key="2">
    <source>
        <dbReference type="ARBA" id="ARBA00012425"/>
    </source>
</evidence>
<comment type="catalytic activity">
    <reaction evidence="9">
        <text>L-seryl-[protein] + ATP = O-phospho-L-seryl-[protein] + ADP + H(+)</text>
        <dbReference type="Rhea" id="RHEA:17989"/>
        <dbReference type="Rhea" id="RHEA-COMP:9863"/>
        <dbReference type="Rhea" id="RHEA-COMP:11604"/>
        <dbReference type="ChEBI" id="CHEBI:15378"/>
        <dbReference type="ChEBI" id="CHEBI:29999"/>
        <dbReference type="ChEBI" id="CHEBI:30616"/>
        <dbReference type="ChEBI" id="CHEBI:83421"/>
        <dbReference type="ChEBI" id="CHEBI:456216"/>
        <dbReference type="EC" id="2.7.11.22"/>
    </reaction>
</comment>
<dbReference type="EC" id="2.7.11.22" evidence="2"/>
<dbReference type="PANTHER" id="PTHR24056">
    <property type="entry name" value="CELL DIVISION PROTEIN KINASE"/>
    <property type="match status" value="1"/>
</dbReference>
<keyword evidence="14" id="KW-1185">Reference proteome</keyword>
<evidence type="ECO:0000313" key="14">
    <source>
        <dbReference type="Proteomes" id="UP000192356"/>
    </source>
</evidence>
<evidence type="ECO:0000256" key="7">
    <source>
        <dbReference type="ARBA" id="ARBA00022840"/>
    </source>
</evidence>
<evidence type="ECO:0000313" key="13">
    <source>
        <dbReference type="EMBL" id="ORD96044.1"/>
    </source>
</evidence>
<dbReference type="SMART" id="SM00220">
    <property type="entry name" value="S_TKc"/>
    <property type="match status" value="1"/>
</dbReference>
<dbReference type="Pfam" id="PF00069">
    <property type="entry name" value="Pkinase"/>
    <property type="match status" value="1"/>
</dbReference>
<reference evidence="13 14" key="1">
    <citation type="journal article" date="2017" name="Environ. Microbiol.">
        <title>Decay of the glycolytic pathway and adaptation to intranuclear parasitism within Enterocytozoonidae microsporidia.</title>
        <authorList>
            <person name="Wiredu Boakye D."/>
            <person name="Jaroenlak P."/>
            <person name="Prachumwat A."/>
            <person name="Williams T.A."/>
            <person name="Bateman K.S."/>
            <person name="Itsathitphaisarn O."/>
            <person name="Sritunyalucksana K."/>
            <person name="Paszkiewicz K.H."/>
            <person name="Moore K.A."/>
            <person name="Stentiford G.D."/>
            <person name="Williams B.A."/>
        </authorList>
    </citation>
    <scope>NUCLEOTIDE SEQUENCE [LARGE SCALE GENOMIC DNA]</scope>
    <source>
        <strain evidence="13 14">GB1</strain>
    </source>
</reference>
<dbReference type="GO" id="GO:0005634">
    <property type="term" value="C:nucleus"/>
    <property type="evidence" value="ECO:0007669"/>
    <property type="project" value="TreeGrafter"/>
</dbReference>
<evidence type="ECO:0000256" key="11">
    <source>
        <dbReference type="RuleBase" id="RU000304"/>
    </source>
</evidence>
<sequence>MFISEYKKVEKIGKGAYGIVYKAIHKETGKVVAIKKIKPSDNNEGIPATTIRETIILKNLKHENIIGLDEVLHDKDNIYLVFEYIDSDLKKLIERKRESKQHFNIDIVKSLCKQLVEAVTYCHNKGVFHRDIKPHNILINYDMKLKLADFGLSRSISIPMRAYSLEIVTLWYRPPEILLGTEYYDASIDVWSLACIMYEIYTTEVLFKGDSEISQLEMITKVLGSPNPENWPNVKNMPKYKELKLNNNLPMGLNLDDPLLEDLLLQMLEYDPLNRITAEEVLSHDFFN</sequence>
<feature type="domain" description="Protein kinase" evidence="12">
    <location>
        <begin position="6"/>
        <end position="287"/>
    </location>
</feature>
<dbReference type="GO" id="GO:0004693">
    <property type="term" value="F:cyclin-dependent protein serine/threonine kinase activity"/>
    <property type="evidence" value="ECO:0007669"/>
    <property type="project" value="UniProtKB-EC"/>
</dbReference>
<evidence type="ECO:0000256" key="10">
    <source>
        <dbReference type="PROSITE-ProRule" id="PRU10141"/>
    </source>
</evidence>
<dbReference type="GO" id="GO:0007165">
    <property type="term" value="P:signal transduction"/>
    <property type="evidence" value="ECO:0007669"/>
    <property type="project" value="TreeGrafter"/>
</dbReference>